<evidence type="ECO:0000256" key="1">
    <source>
        <dbReference type="SAM" id="MobiDB-lite"/>
    </source>
</evidence>
<keyword evidence="3" id="KW-1185">Reference proteome</keyword>
<protein>
    <submittedName>
        <fullName evidence="2">Uncharacterized protein</fullName>
    </submittedName>
</protein>
<dbReference type="GeneID" id="10027467"/>
<accession>E4UWT5</accession>
<gene>
    <name evidence="2" type="ORF">MGYG_04791</name>
</gene>
<feature type="region of interest" description="Disordered" evidence="1">
    <location>
        <begin position="1"/>
        <end position="46"/>
    </location>
</feature>
<dbReference type="VEuPathDB" id="FungiDB:MGYG_04791"/>
<sequence length="128" mass="14697">MTLQVDVDARDKPRPSTPLPLPRSEEQRAPRKRGRLSSEAHGDDDVHYVNGLPVCLRWAAAGWLALAGGEDDAARVTPARKTRQTQRTAKERRKEENEEEVEVKKRRRGRKDEVEEEEKLTLKMKSRS</sequence>
<feature type="region of interest" description="Disordered" evidence="1">
    <location>
        <begin position="69"/>
        <end position="128"/>
    </location>
</feature>
<dbReference type="EMBL" id="DS989825">
    <property type="protein sequence ID" value="EFR01788.1"/>
    <property type="molecule type" value="Genomic_DNA"/>
</dbReference>
<dbReference type="HOGENOM" id="CLU_1959051_0_0_1"/>
<evidence type="ECO:0000313" key="3">
    <source>
        <dbReference type="Proteomes" id="UP000002669"/>
    </source>
</evidence>
<reference evidence="3" key="1">
    <citation type="journal article" date="2012" name="MBio">
        <title>Comparative genome analysis of Trichophyton rubrum and related dermatophytes reveals candidate genes involved in infection.</title>
        <authorList>
            <person name="Martinez D.A."/>
            <person name="Oliver B.G."/>
            <person name="Graeser Y."/>
            <person name="Goldberg J.M."/>
            <person name="Li W."/>
            <person name="Martinez-Rossi N.M."/>
            <person name="Monod M."/>
            <person name="Shelest E."/>
            <person name="Barton R.C."/>
            <person name="Birch E."/>
            <person name="Brakhage A.A."/>
            <person name="Chen Z."/>
            <person name="Gurr S.J."/>
            <person name="Heiman D."/>
            <person name="Heitman J."/>
            <person name="Kosti I."/>
            <person name="Rossi A."/>
            <person name="Saif S."/>
            <person name="Samalova M."/>
            <person name="Saunders C.W."/>
            <person name="Shea T."/>
            <person name="Summerbell R.C."/>
            <person name="Xu J."/>
            <person name="Young S."/>
            <person name="Zeng Q."/>
            <person name="Birren B.W."/>
            <person name="Cuomo C.A."/>
            <person name="White T.C."/>
        </authorList>
    </citation>
    <scope>NUCLEOTIDE SEQUENCE [LARGE SCALE GENOMIC DNA]</scope>
    <source>
        <strain evidence="3">ATCC MYA-4604 / CBS 118893</strain>
    </source>
</reference>
<organism evidence="3">
    <name type="scientific">Arthroderma gypseum (strain ATCC MYA-4604 / CBS 118893)</name>
    <name type="common">Microsporum gypseum</name>
    <dbReference type="NCBI Taxonomy" id="535722"/>
    <lineage>
        <taxon>Eukaryota</taxon>
        <taxon>Fungi</taxon>
        <taxon>Dikarya</taxon>
        <taxon>Ascomycota</taxon>
        <taxon>Pezizomycotina</taxon>
        <taxon>Eurotiomycetes</taxon>
        <taxon>Eurotiomycetidae</taxon>
        <taxon>Onygenales</taxon>
        <taxon>Arthrodermataceae</taxon>
        <taxon>Nannizzia</taxon>
    </lineage>
</organism>
<feature type="compositionally biased region" description="Basic and acidic residues" evidence="1">
    <location>
        <begin position="36"/>
        <end position="46"/>
    </location>
</feature>
<proteinExistence type="predicted"/>
<dbReference type="Proteomes" id="UP000002669">
    <property type="component" value="Unassembled WGS sequence"/>
</dbReference>
<dbReference type="RefSeq" id="XP_003172199.1">
    <property type="nucleotide sequence ID" value="XM_003172151.1"/>
</dbReference>
<dbReference type="InParanoid" id="E4UWT5"/>
<name>E4UWT5_ARTGP</name>
<evidence type="ECO:0000313" key="2">
    <source>
        <dbReference type="EMBL" id="EFR01788.1"/>
    </source>
</evidence>
<dbReference type="AlphaFoldDB" id="E4UWT5"/>